<dbReference type="Gene3D" id="3.40.30.10">
    <property type="entry name" value="Glutaredoxin"/>
    <property type="match status" value="1"/>
</dbReference>
<protein>
    <recommendedName>
        <fullName evidence="5">Glutaredoxin domain-containing protein</fullName>
    </recommendedName>
</protein>
<accession>A0A328D0X5</accession>
<dbReference type="Pfam" id="PF00462">
    <property type="entry name" value="Glutaredoxin"/>
    <property type="match status" value="1"/>
</dbReference>
<dbReference type="SUPFAM" id="SSF52833">
    <property type="entry name" value="Thioredoxin-like"/>
    <property type="match status" value="1"/>
</dbReference>
<dbReference type="EMBL" id="NQVE01000200">
    <property type="protein sequence ID" value="RAL39397.1"/>
    <property type="molecule type" value="Genomic_DNA"/>
</dbReference>
<comment type="subcellular location">
    <subcellularLocation>
        <location evidence="1">Cytoplasm</location>
    </subcellularLocation>
</comment>
<dbReference type="InterPro" id="IPR011905">
    <property type="entry name" value="GlrX-like_pln_2"/>
</dbReference>
<comment type="similarity">
    <text evidence="2">Belongs to the glutaredoxin family. CC-type subfamily.</text>
</comment>
<dbReference type="NCBIfam" id="TIGR02189">
    <property type="entry name" value="GlrX-like_plant"/>
    <property type="match status" value="1"/>
</dbReference>
<sequence>MPCVRAVDVTVSLRPEMKIYKPQSIPHISSLHLPLPSSLFSTMHYPFVPPHFPAGGGGSDSNRNFSLTFAPTARLGSLVSENAIIVFGRRGCCMSHVVQRLLFGLGVNPTIYNVDEEDEPTVAYELSRIIRCAAAGGNNPAAVQLPPFPAVFIGGKLFGGVDEVIAAHISGDLVPLLRRAGALWL</sequence>
<dbReference type="InterPro" id="IPR036249">
    <property type="entry name" value="Thioredoxin-like_sf"/>
</dbReference>
<feature type="domain" description="Glutaredoxin" evidence="5">
    <location>
        <begin position="84"/>
        <end position="157"/>
    </location>
</feature>
<evidence type="ECO:0000256" key="4">
    <source>
        <dbReference type="ARBA" id="ARBA00023284"/>
    </source>
</evidence>
<dbReference type="PROSITE" id="PS51354">
    <property type="entry name" value="GLUTAREDOXIN_2"/>
    <property type="match status" value="1"/>
</dbReference>
<keyword evidence="7" id="KW-1185">Reference proteome</keyword>
<dbReference type="GO" id="GO:0005737">
    <property type="term" value="C:cytoplasm"/>
    <property type="evidence" value="ECO:0007669"/>
    <property type="project" value="UniProtKB-SubCell"/>
</dbReference>
<comment type="caution">
    <text evidence="6">The sequence shown here is derived from an EMBL/GenBank/DDBJ whole genome shotgun (WGS) entry which is preliminary data.</text>
</comment>
<evidence type="ECO:0000313" key="6">
    <source>
        <dbReference type="EMBL" id="RAL39397.1"/>
    </source>
</evidence>
<dbReference type="InterPro" id="IPR002109">
    <property type="entry name" value="Glutaredoxin"/>
</dbReference>
<gene>
    <name evidence="6" type="ORF">DM860_002930</name>
</gene>
<name>A0A328D0X5_9ASTE</name>
<proteinExistence type="inferred from homology"/>
<evidence type="ECO:0000256" key="1">
    <source>
        <dbReference type="ARBA" id="ARBA00004496"/>
    </source>
</evidence>
<keyword evidence="4" id="KW-0676">Redox-active center</keyword>
<reference evidence="6 7" key="1">
    <citation type="submission" date="2018-06" db="EMBL/GenBank/DDBJ databases">
        <title>The Genome of Cuscuta australis (Dodder) Provides Insight into the Evolution of Plant Parasitism.</title>
        <authorList>
            <person name="Liu H."/>
        </authorList>
    </citation>
    <scope>NUCLEOTIDE SEQUENCE [LARGE SCALE GENOMIC DNA]</scope>
    <source>
        <strain evidence="7">cv. Yunnan</strain>
        <tissue evidence="6">Vines</tissue>
    </source>
</reference>
<evidence type="ECO:0000259" key="5">
    <source>
        <dbReference type="Pfam" id="PF00462"/>
    </source>
</evidence>
<dbReference type="Proteomes" id="UP000249390">
    <property type="component" value="Unassembled WGS sequence"/>
</dbReference>
<evidence type="ECO:0000256" key="2">
    <source>
        <dbReference type="ARBA" id="ARBA00007568"/>
    </source>
</evidence>
<evidence type="ECO:0000256" key="3">
    <source>
        <dbReference type="ARBA" id="ARBA00022490"/>
    </source>
</evidence>
<keyword evidence="3" id="KW-0963">Cytoplasm</keyword>
<dbReference type="PANTHER" id="PTHR10168">
    <property type="entry name" value="GLUTAREDOXIN"/>
    <property type="match status" value="1"/>
</dbReference>
<organism evidence="6 7">
    <name type="scientific">Cuscuta australis</name>
    <dbReference type="NCBI Taxonomy" id="267555"/>
    <lineage>
        <taxon>Eukaryota</taxon>
        <taxon>Viridiplantae</taxon>
        <taxon>Streptophyta</taxon>
        <taxon>Embryophyta</taxon>
        <taxon>Tracheophyta</taxon>
        <taxon>Spermatophyta</taxon>
        <taxon>Magnoliopsida</taxon>
        <taxon>eudicotyledons</taxon>
        <taxon>Gunneridae</taxon>
        <taxon>Pentapetalae</taxon>
        <taxon>asterids</taxon>
        <taxon>lamiids</taxon>
        <taxon>Solanales</taxon>
        <taxon>Convolvulaceae</taxon>
        <taxon>Cuscuteae</taxon>
        <taxon>Cuscuta</taxon>
        <taxon>Cuscuta subgen. Grammica</taxon>
        <taxon>Cuscuta sect. Cleistogrammica</taxon>
    </lineage>
</organism>
<evidence type="ECO:0000313" key="7">
    <source>
        <dbReference type="Proteomes" id="UP000249390"/>
    </source>
</evidence>
<dbReference type="AlphaFoldDB" id="A0A328D0X5"/>